<dbReference type="PROSITE" id="PS00012">
    <property type="entry name" value="PHOSPHOPANTETHEINE"/>
    <property type="match status" value="1"/>
</dbReference>
<dbReference type="InterPro" id="IPR036736">
    <property type="entry name" value="ACP-like_sf"/>
</dbReference>
<dbReference type="GO" id="GO:0044550">
    <property type="term" value="P:secondary metabolite biosynthetic process"/>
    <property type="evidence" value="ECO:0007669"/>
    <property type="project" value="TreeGrafter"/>
</dbReference>
<feature type="domain" description="Carrier" evidence="4">
    <location>
        <begin position="63"/>
        <end position="138"/>
    </location>
</feature>
<dbReference type="InterPro" id="IPR001031">
    <property type="entry name" value="Thioesterase"/>
</dbReference>
<evidence type="ECO:0000259" key="4">
    <source>
        <dbReference type="PROSITE" id="PS50075"/>
    </source>
</evidence>
<dbReference type="PANTHER" id="PTHR45527">
    <property type="entry name" value="NONRIBOSOMAL PEPTIDE SYNTHETASE"/>
    <property type="match status" value="1"/>
</dbReference>
<dbReference type="GO" id="GO:0031177">
    <property type="term" value="F:phosphopantetheine binding"/>
    <property type="evidence" value="ECO:0007669"/>
    <property type="project" value="InterPro"/>
</dbReference>
<reference evidence="6" key="1">
    <citation type="journal article" date="2019" name="Int. J. Syst. Evol. Microbiol.">
        <title>The Global Catalogue of Microorganisms (GCM) 10K type strain sequencing project: providing services to taxonomists for standard genome sequencing and annotation.</title>
        <authorList>
            <consortium name="The Broad Institute Genomics Platform"/>
            <consortium name="The Broad Institute Genome Sequencing Center for Infectious Disease"/>
            <person name="Wu L."/>
            <person name="Ma J."/>
        </authorList>
    </citation>
    <scope>NUCLEOTIDE SEQUENCE [LARGE SCALE GENOMIC DNA]</scope>
    <source>
        <strain evidence="6">JCM 4253</strain>
    </source>
</reference>
<dbReference type="SUPFAM" id="SSF47336">
    <property type="entry name" value="ACP-like"/>
    <property type="match status" value="1"/>
</dbReference>
<accession>A0A919C1J7</accession>
<proteinExistence type="predicted"/>
<comment type="cofactor">
    <cofactor evidence="1">
        <name>pantetheine 4'-phosphate</name>
        <dbReference type="ChEBI" id="CHEBI:47942"/>
    </cofactor>
</comment>
<evidence type="ECO:0000256" key="3">
    <source>
        <dbReference type="ARBA" id="ARBA00022553"/>
    </source>
</evidence>
<dbReference type="GO" id="GO:0043041">
    <property type="term" value="P:amino acid activation for nonribosomal peptide biosynthetic process"/>
    <property type="evidence" value="ECO:0007669"/>
    <property type="project" value="TreeGrafter"/>
</dbReference>
<dbReference type="InterPro" id="IPR009081">
    <property type="entry name" value="PP-bd_ACP"/>
</dbReference>
<dbReference type="SUPFAM" id="SSF56801">
    <property type="entry name" value="Acetyl-CoA synthetase-like"/>
    <property type="match status" value="1"/>
</dbReference>
<name>A0A919C1J7_9ACTN</name>
<dbReference type="InterPro" id="IPR045851">
    <property type="entry name" value="AMP-bd_C_sf"/>
</dbReference>
<sequence length="436" mass="47651">MPADGGTLDPEALRDRLAQELPAHLVPSRFLVLDALPMTASGKIDLARLPEDARPVSARPYRAPRTAVENILVRAWAAALGREQVGIDDSFTELGGHSLTVMQVITKLRAEHGYKLTFQDFYRHRTVAELAAVVTDAKTARAGEDTGGPDGPGGARARAADSIVWLRRSGSRPPLFCVHPGSAHWFAELADHLDPDQPVAAFEWPGLSRPCPAPESVEQVAELNLAELRRIAPSGPYHLLGWCGGSQITTEMARRLHAAGEEVTFLLLDPALDTYERENMHEFVRRFERAEAAFADLADAARSGARPERVDELRQRAGDLLNDILDDGEVAPPEPGDDFWPGRIRVWRELLQTRLAYRHTPYEGRLHLLAGDDVAAGEHEVAEGVSFEDFTARWRELASGGLTVHRVGGNHLGVLKTPHVAEVAAVLTGLLSGARQ</sequence>
<dbReference type="EMBL" id="BNBF01000004">
    <property type="protein sequence ID" value="GHG42187.1"/>
    <property type="molecule type" value="Genomic_DNA"/>
</dbReference>
<protein>
    <recommendedName>
        <fullName evidence="4">Carrier domain-containing protein</fullName>
    </recommendedName>
</protein>
<dbReference type="GO" id="GO:0005737">
    <property type="term" value="C:cytoplasm"/>
    <property type="evidence" value="ECO:0007669"/>
    <property type="project" value="TreeGrafter"/>
</dbReference>
<dbReference type="SUPFAM" id="SSF53474">
    <property type="entry name" value="alpha/beta-Hydrolases"/>
    <property type="match status" value="1"/>
</dbReference>
<keyword evidence="2" id="KW-0596">Phosphopantetheine</keyword>
<dbReference type="PROSITE" id="PS50075">
    <property type="entry name" value="CARRIER"/>
    <property type="match status" value="1"/>
</dbReference>
<dbReference type="InterPro" id="IPR020806">
    <property type="entry name" value="PKS_PP-bd"/>
</dbReference>
<dbReference type="GO" id="GO:0017000">
    <property type="term" value="P:antibiotic biosynthetic process"/>
    <property type="evidence" value="ECO:0007669"/>
    <property type="project" value="UniProtKB-ARBA"/>
</dbReference>
<dbReference type="Pfam" id="PF00975">
    <property type="entry name" value="Thioesterase"/>
    <property type="match status" value="1"/>
</dbReference>
<dbReference type="InterPro" id="IPR006162">
    <property type="entry name" value="Ppantetheine_attach_site"/>
</dbReference>
<dbReference type="SMART" id="SM00823">
    <property type="entry name" value="PKS_PP"/>
    <property type="match status" value="1"/>
</dbReference>
<dbReference type="FunFam" id="1.10.1200.10:FF:000005">
    <property type="entry name" value="Nonribosomal peptide synthetase 1"/>
    <property type="match status" value="1"/>
</dbReference>
<comment type="caution">
    <text evidence="5">The sequence shown here is derived from an EMBL/GenBank/DDBJ whole genome shotgun (WGS) entry which is preliminary data.</text>
</comment>
<dbReference type="Gene3D" id="3.40.50.1820">
    <property type="entry name" value="alpha/beta hydrolase"/>
    <property type="match status" value="1"/>
</dbReference>
<dbReference type="Proteomes" id="UP000619355">
    <property type="component" value="Unassembled WGS sequence"/>
</dbReference>
<dbReference type="InterPro" id="IPR029058">
    <property type="entry name" value="AB_hydrolase_fold"/>
</dbReference>
<dbReference type="Pfam" id="PF00550">
    <property type="entry name" value="PP-binding"/>
    <property type="match status" value="1"/>
</dbReference>
<organism evidence="5 6">
    <name type="scientific">Streptomyces capoamus</name>
    <dbReference type="NCBI Taxonomy" id="68183"/>
    <lineage>
        <taxon>Bacteria</taxon>
        <taxon>Bacillati</taxon>
        <taxon>Actinomycetota</taxon>
        <taxon>Actinomycetes</taxon>
        <taxon>Kitasatosporales</taxon>
        <taxon>Streptomycetaceae</taxon>
        <taxon>Streptomyces</taxon>
    </lineage>
</organism>
<keyword evidence="6" id="KW-1185">Reference proteome</keyword>
<dbReference type="Gene3D" id="1.10.1200.10">
    <property type="entry name" value="ACP-like"/>
    <property type="match status" value="1"/>
</dbReference>
<keyword evidence="3" id="KW-0597">Phosphoprotein</keyword>
<evidence type="ECO:0000256" key="2">
    <source>
        <dbReference type="ARBA" id="ARBA00022450"/>
    </source>
</evidence>
<evidence type="ECO:0000256" key="1">
    <source>
        <dbReference type="ARBA" id="ARBA00001957"/>
    </source>
</evidence>
<evidence type="ECO:0000313" key="5">
    <source>
        <dbReference type="EMBL" id="GHG42187.1"/>
    </source>
</evidence>
<gene>
    <name evidence="5" type="ORF">GCM10018980_17650</name>
</gene>
<dbReference type="PANTHER" id="PTHR45527:SF1">
    <property type="entry name" value="FATTY ACID SYNTHASE"/>
    <property type="match status" value="1"/>
</dbReference>
<dbReference type="AlphaFoldDB" id="A0A919C1J7"/>
<dbReference type="Gene3D" id="3.30.300.30">
    <property type="match status" value="1"/>
</dbReference>
<evidence type="ECO:0000313" key="6">
    <source>
        <dbReference type="Proteomes" id="UP000619355"/>
    </source>
</evidence>